<dbReference type="Pfam" id="PF17759">
    <property type="entry name" value="tRNA_synthFbeta"/>
    <property type="match status" value="1"/>
</dbReference>
<dbReference type="PROSITE" id="PS51447">
    <property type="entry name" value="FDX_ACB"/>
    <property type="match status" value="1"/>
</dbReference>
<dbReference type="SMART" id="SM00896">
    <property type="entry name" value="FDX-ACB"/>
    <property type="match status" value="1"/>
</dbReference>
<proteinExistence type="inferred from homology"/>
<feature type="domain" description="FDX-ACB" evidence="18">
    <location>
        <begin position="729"/>
        <end position="822"/>
    </location>
</feature>
<dbReference type="InterPro" id="IPR033714">
    <property type="entry name" value="tRNA_bind_bactPheRS"/>
</dbReference>
<dbReference type="GO" id="GO:0004826">
    <property type="term" value="F:phenylalanine-tRNA ligase activity"/>
    <property type="evidence" value="ECO:0007669"/>
    <property type="project" value="UniProtKB-UniRule"/>
</dbReference>
<dbReference type="GO" id="GO:0006432">
    <property type="term" value="P:phenylalanyl-tRNA aminoacylation"/>
    <property type="evidence" value="ECO:0007669"/>
    <property type="project" value="UniProtKB-UniRule"/>
</dbReference>
<dbReference type="GO" id="GO:0005524">
    <property type="term" value="F:ATP binding"/>
    <property type="evidence" value="ECO:0007669"/>
    <property type="project" value="UniProtKB-UniRule"/>
</dbReference>
<dbReference type="Gene3D" id="2.40.50.140">
    <property type="entry name" value="Nucleic acid-binding proteins"/>
    <property type="match status" value="1"/>
</dbReference>
<comment type="subcellular location">
    <subcellularLocation>
        <location evidence="1 15">Cytoplasm</location>
    </subcellularLocation>
</comment>
<feature type="binding site" evidence="15">
    <location>
        <position position="491"/>
    </location>
    <ligand>
        <name>Mg(2+)</name>
        <dbReference type="ChEBI" id="CHEBI:18420"/>
        <note>shared with alpha subunit</note>
    </ligand>
</feature>
<evidence type="ECO:0000313" key="20">
    <source>
        <dbReference type="EMBL" id="SIT94548.1"/>
    </source>
</evidence>
<dbReference type="PANTHER" id="PTHR10947">
    <property type="entry name" value="PHENYLALANYL-TRNA SYNTHETASE BETA CHAIN AND LEUCINE-RICH REPEAT-CONTAINING PROTEIN 47"/>
    <property type="match status" value="1"/>
</dbReference>
<dbReference type="STRING" id="1317125.SAMN05444128_3634"/>
<dbReference type="Pfam" id="PF03147">
    <property type="entry name" value="FDX-ACB"/>
    <property type="match status" value="1"/>
</dbReference>
<dbReference type="SUPFAM" id="SSF56037">
    <property type="entry name" value="PheT/TilS domain"/>
    <property type="match status" value="1"/>
</dbReference>
<dbReference type="InterPro" id="IPR045060">
    <property type="entry name" value="Phe-tRNA-ligase_IIc_bsu"/>
</dbReference>
<dbReference type="EMBL" id="FTPP01000004">
    <property type="protein sequence ID" value="SIT94548.1"/>
    <property type="molecule type" value="Genomic_DNA"/>
</dbReference>
<keyword evidence="11 16" id="KW-0694">RNA-binding</keyword>
<comment type="catalytic activity">
    <reaction evidence="14 15">
        <text>tRNA(Phe) + L-phenylalanine + ATP = L-phenylalanyl-tRNA(Phe) + AMP + diphosphate + H(+)</text>
        <dbReference type="Rhea" id="RHEA:19413"/>
        <dbReference type="Rhea" id="RHEA-COMP:9668"/>
        <dbReference type="Rhea" id="RHEA-COMP:9699"/>
        <dbReference type="ChEBI" id="CHEBI:15378"/>
        <dbReference type="ChEBI" id="CHEBI:30616"/>
        <dbReference type="ChEBI" id="CHEBI:33019"/>
        <dbReference type="ChEBI" id="CHEBI:58095"/>
        <dbReference type="ChEBI" id="CHEBI:78442"/>
        <dbReference type="ChEBI" id="CHEBI:78531"/>
        <dbReference type="ChEBI" id="CHEBI:456215"/>
        <dbReference type="EC" id="6.1.1.20"/>
    </reaction>
</comment>
<keyword evidence="4 15" id="KW-0963">Cytoplasm</keyword>
<dbReference type="InterPro" id="IPR020825">
    <property type="entry name" value="Phe-tRNA_synthase-like_B3/B4"/>
</dbReference>
<dbReference type="InterPro" id="IPR005147">
    <property type="entry name" value="tRNA_synthase_B5-dom"/>
</dbReference>
<evidence type="ECO:0000256" key="15">
    <source>
        <dbReference type="HAMAP-Rule" id="MF_00283"/>
    </source>
</evidence>
<evidence type="ECO:0000256" key="10">
    <source>
        <dbReference type="ARBA" id="ARBA00022842"/>
    </source>
</evidence>
<dbReference type="HAMAP" id="MF_00283">
    <property type="entry name" value="Phe_tRNA_synth_beta1"/>
    <property type="match status" value="1"/>
</dbReference>
<dbReference type="Gene3D" id="3.50.40.10">
    <property type="entry name" value="Phenylalanyl-trna Synthetase, Chain B, domain 3"/>
    <property type="match status" value="1"/>
</dbReference>
<gene>
    <name evidence="15" type="primary">pheT</name>
    <name evidence="20" type="ORF">SAMN05444128_3634</name>
</gene>
<dbReference type="GO" id="GO:0009328">
    <property type="term" value="C:phenylalanine-tRNA ligase complex"/>
    <property type="evidence" value="ECO:0007669"/>
    <property type="project" value="TreeGrafter"/>
</dbReference>
<evidence type="ECO:0000256" key="6">
    <source>
        <dbReference type="ARBA" id="ARBA00022598"/>
    </source>
</evidence>
<dbReference type="Gene3D" id="3.30.930.10">
    <property type="entry name" value="Bira Bifunctional Protein, Domain 2"/>
    <property type="match status" value="1"/>
</dbReference>
<evidence type="ECO:0000256" key="3">
    <source>
        <dbReference type="ARBA" id="ARBA00011209"/>
    </source>
</evidence>
<keyword evidence="10 15" id="KW-0460">Magnesium</keyword>
<evidence type="ECO:0000256" key="5">
    <source>
        <dbReference type="ARBA" id="ARBA00022555"/>
    </source>
</evidence>
<evidence type="ECO:0000256" key="1">
    <source>
        <dbReference type="ARBA" id="ARBA00004496"/>
    </source>
</evidence>
<keyword evidence="12 15" id="KW-0648">Protein biosynthesis</keyword>
<dbReference type="SMART" id="SM00873">
    <property type="entry name" value="B3_4"/>
    <property type="match status" value="1"/>
</dbReference>
<feature type="domain" description="TRNA-binding" evidence="17">
    <location>
        <begin position="60"/>
        <end position="173"/>
    </location>
</feature>
<dbReference type="CDD" id="cd00769">
    <property type="entry name" value="PheRS_beta_core"/>
    <property type="match status" value="1"/>
</dbReference>
<dbReference type="PROSITE" id="PS50886">
    <property type="entry name" value="TRBD"/>
    <property type="match status" value="1"/>
</dbReference>
<keyword evidence="5 16" id="KW-0820">tRNA-binding</keyword>
<dbReference type="InterPro" id="IPR009061">
    <property type="entry name" value="DNA-bd_dom_put_sf"/>
</dbReference>
<dbReference type="Proteomes" id="UP000187181">
    <property type="component" value="Unassembled WGS sequence"/>
</dbReference>
<dbReference type="InterPro" id="IPR045864">
    <property type="entry name" value="aa-tRNA-synth_II/BPL/LPL"/>
</dbReference>
<dbReference type="SMART" id="SM00874">
    <property type="entry name" value="B5"/>
    <property type="match status" value="1"/>
</dbReference>
<dbReference type="Pfam" id="PF03484">
    <property type="entry name" value="B5"/>
    <property type="match status" value="1"/>
</dbReference>
<dbReference type="PANTHER" id="PTHR10947:SF0">
    <property type="entry name" value="PHENYLALANINE--TRNA LIGASE BETA SUBUNIT"/>
    <property type="match status" value="1"/>
</dbReference>
<dbReference type="Gene3D" id="3.30.56.10">
    <property type="match status" value="2"/>
</dbReference>
<feature type="binding site" evidence="15">
    <location>
        <position position="481"/>
    </location>
    <ligand>
        <name>Mg(2+)</name>
        <dbReference type="ChEBI" id="CHEBI:18420"/>
        <note>shared with alpha subunit</note>
    </ligand>
</feature>
<dbReference type="Gene3D" id="3.30.70.380">
    <property type="entry name" value="Ferrodoxin-fold anticodon-binding domain"/>
    <property type="match status" value="1"/>
</dbReference>
<dbReference type="InterPro" id="IPR004532">
    <property type="entry name" value="Phe-tRNA-ligase_IIc_bsu_bact"/>
</dbReference>
<evidence type="ECO:0000256" key="9">
    <source>
        <dbReference type="ARBA" id="ARBA00022840"/>
    </source>
</evidence>
<dbReference type="InterPro" id="IPR005146">
    <property type="entry name" value="B3/B4_tRNA-bd"/>
</dbReference>
<dbReference type="FunFam" id="3.50.40.10:FF:000001">
    <property type="entry name" value="Phenylalanine--tRNA ligase beta subunit"/>
    <property type="match status" value="1"/>
</dbReference>
<dbReference type="SUPFAM" id="SSF55681">
    <property type="entry name" value="Class II aaRS and biotin synthetases"/>
    <property type="match status" value="1"/>
</dbReference>
<dbReference type="InterPro" id="IPR012340">
    <property type="entry name" value="NA-bd_OB-fold"/>
</dbReference>
<dbReference type="InterPro" id="IPR002547">
    <property type="entry name" value="tRNA-bd_dom"/>
</dbReference>
<feature type="binding site" evidence="15">
    <location>
        <position position="487"/>
    </location>
    <ligand>
        <name>Mg(2+)</name>
        <dbReference type="ChEBI" id="CHEBI:18420"/>
        <note>shared with alpha subunit</note>
    </ligand>
</feature>
<evidence type="ECO:0000256" key="12">
    <source>
        <dbReference type="ARBA" id="ARBA00022917"/>
    </source>
</evidence>
<feature type="domain" description="B5" evidence="19">
    <location>
        <begin position="427"/>
        <end position="503"/>
    </location>
</feature>
<dbReference type="InterPro" id="IPR041616">
    <property type="entry name" value="PheRS_beta_core"/>
</dbReference>
<evidence type="ECO:0000256" key="14">
    <source>
        <dbReference type="ARBA" id="ARBA00049255"/>
    </source>
</evidence>
<evidence type="ECO:0000256" key="16">
    <source>
        <dbReference type="PROSITE-ProRule" id="PRU00209"/>
    </source>
</evidence>
<comment type="cofactor">
    <cofactor evidence="15">
        <name>Mg(2+)</name>
        <dbReference type="ChEBI" id="CHEBI:18420"/>
    </cofactor>
    <text evidence="15">Binds 2 magnesium ions per tetramer.</text>
</comment>
<keyword evidence="7 15" id="KW-0479">Metal-binding</keyword>
<protein>
    <recommendedName>
        <fullName evidence="15">Phenylalanine--tRNA ligase beta subunit</fullName>
        <ecNumber evidence="15">6.1.1.20</ecNumber>
    </recommendedName>
    <alternativeName>
        <fullName evidence="15">Phenylalanyl-tRNA synthetase beta subunit</fullName>
        <shortName evidence="15">PheRS</shortName>
    </alternativeName>
</protein>
<dbReference type="SUPFAM" id="SSF54991">
    <property type="entry name" value="Anticodon-binding domain of PheRS"/>
    <property type="match status" value="1"/>
</dbReference>
<dbReference type="EC" id="6.1.1.20" evidence="15"/>
<sequence length="823" mass="90951">MGIGSHERGYTLQNNRNNMLISFDWLKQLINIDITAEETGALLTSSGLEVEAIHNFDQVKGGLEGIVIGEVLTCERHPDADRLSMTTVDIGTGEPSQIVCGAPNVAAGQKVVVATVNSTLYPTEGEPFKIKKSKIRGAASEGMICAEDEIGIGNSHAGIMVLDTDLPNGTPAAEYFGLGSDKVFEIGLTPNRADAASHLGVARDLKALLRVPYTLPSVENFKVNNSSRPVEVEIENLEACPRYAGVTVSGVKVGPSPEWLQKRLRAIDLAPINNIVDVTNYVLHELGQPLHAFDADKIKGNKIVVKTAEAGSTFVTLDGVERKLKANDLMICNVEEPMAIGGVFGGKESGVSDETTSIFIESAYFSPDFIRRTGMAHGLKTDASFRFERGTDPNMVITALKRAALLVQEVAGGEVSSDIVDVYPQPIQNLELTLDIERAHTLIGQHIGAERMKEILTDLGIEVTGETNTHLQVSVPPFKVDVTREADLVEEILRIYGFNNIEVSEHMATTYMASFPKPYPEDINKTILDYISANGFHEIITNSITNSNYYAAGGDEETAGLVKVLNYNSEDLDVLRKSMVFSGLEVLRYNINRRQRDLKLYELGKVYEQLEEGYKESRKLALYMAGNTTAESWKQPAQKMAFHDLAGLVQNVLQKLNAADYEVQALEPSRYMRQGIAYVKNGTVIAQVGLLDAAVTKAMDVKEQVWYAELNWDYLTKKYKDKLVAEELPKFPEVRRDLSLVVDRAVTFEQLKQVALRTERKLLQGVNVFDVYEGDKIEAGKKAYALSFTLLDRQQTLTDKVIDGVMTRLMQQFEKQLGAIIRK</sequence>
<evidence type="ECO:0000256" key="8">
    <source>
        <dbReference type="ARBA" id="ARBA00022741"/>
    </source>
</evidence>
<dbReference type="InterPro" id="IPR005121">
    <property type="entry name" value="Fdx_antiC-bd"/>
</dbReference>
<keyword evidence="9 15" id="KW-0067">ATP-binding</keyword>
<dbReference type="GO" id="GO:0000287">
    <property type="term" value="F:magnesium ion binding"/>
    <property type="evidence" value="ECO:0007669"/>
    <property type="project" value="UniProtKB-UniRule"/>
</dbReference>
<evidence type="ECO:0000259" key="18">
    <source>
        <dbReference type="PROSITE" id="PS51447"/>
    </source>
</evidence>
<dbReference type="CDD" id="cd02796">
    <property type="entry name" value="tRNA_bind_bactPheRS"/>
    <property type="match status" value="1"/>
</dbReference>
<dbReference type="NCBIfam" id="TIGR00472">
    <property type="entry name" value="pheT_bact"/>
    <property type="match status" value="1"/>
</dbReference>
<accession>A0A1R3XRN8</accession>
<keyword evidence="21" id="KW-1185">Reference proteome</keyword>
<dbReference type="FunFam" id="3.30.70.380:FF:000001">
    <property type="entry name" value="Phenylalanine--tRNA ligase beta subunit"/>
    <property type="match status" value="1"/>
</dbReference>
<evidence type="ECO:0000256" key="7">
    <source>
        <dbReference type="ARBA" id="ARBA00022723"/>
    </source>
</evidence>
<organism evidence="20 21">
    <name type="scientific">Pontibacter indicus</name>
    <dbReference type="NCBI Taxonomy" id="1317125"/>
    <lineage>
        <taxon>Bacteria</taxon>
        <taxon>Pseudomonadati</taxon>
        <taxon>Bacteroidota</taxon>
        <taxon>Cytophagia</taxon>
        <taxon>Cytophagales</taxon>
        <taxon>Hymenobacteraceae</taxon>
        <taxon>Pontibacter</taxon>
    </lineage>
</organism>
<evidence type="ECO:0000259" key="19">
    <source>
        <dbReference type="PROSITE" id="PS51483"/>
    </source>
</evidence>
<reference evidence="21" key="1">
    <citation type="submission" date="2017-01" db="EMBL/GenBank/DDBJ databases">
        <authorList>
            <person name="Varghese N."/>
            <person name="Submissions S."/>
        </authorList>
    </citation>
    <scope>NUCLEOTIDE SEQUENCE [LARGE SCALE GENOMIC DNA]</scope>
    <source>
        <strain evidence="21">LP100</strain>
    </source>
</reference>
<dbReference type="Pfam" id="PF01588">
    <property type="entry name" value="tRNA_bind"/>
    <property type="match status" value="1"/>
</dbReference>
<evidence type="ECO:0000256" key="11">
    <source>
        <dbReference type="ARBA" id="ARBA00022884"/>
    </source>
</evidence>
<evidence type="ECO:0000256" key="2">
    <source>
        <dbReference type="ARBA" id="ARBA00008653"/>
    </source>
</evidence>
<name>A0A1R3XRN8_9BACT</name>
<dbReference type="Pfam" id="PF03483">
    <property type="entry name" value="B3_4"/>
    <property type="match status" value="1"/>
</dbReference>
<dbReference type="PROSITE" id="PS51483">
    <property type="entry name" value="B5"/>
    <property type="match status" value="1"/>
</dbReference>
<keyword evidence="13 15" id="KW-0030">Aminoacyl-tRNA synthetase</keyword>
<feature type="binding site" evidence="15">
    <location>
        <position position="490"/>
    </location>
    <ligand>
        <name>Mg(2+)</name>
        <dbReference type="ChEBI" id="CHEBI:18420"/>
        <note>shared with alpha subunit</note>
    </ligand>
</feature>
<dbReference type="FunFam" id="2.40.50.140:FF:000045">
    <property type="entry name" value="Phenylalanine--tRNA ligase beta subunit"/>
    <property type="match status" value="1"/>
</dbReference>
<dbReference type="InterPro" id="IPR036690">
    <property type="entry name" value="Fdx_antiC-bd_sf"/>
</dbReference>
<evidence type="ECO:0000256" key="13">
    <source>
        <dbReference type="ARBA" id="ARBA00023146"/>
    </source>
</evidence>
<comment type="similarity">
    <text evidence="2 15">Belongs to the phenylalanyl-tRNA synthetase beta subunit family. Type 1 subfamily.</text>
</comment>
<dbReference type="SUPFAM" id="SSF50249">
    <property type="entry name" value="Nucleic acid-binding proteins"/>
    <property type="match status" value="1"/>
</dbReference>
<evidence type="ECO:0000256" key="4">
    <source>
        <dbReference type="ARBA" id="ARBA00022490"/>
    </source>
</evidence>
<comment type="subunit">
    <text evidence="3 15">Tetramer of two alpha and two beta subunits.</text>
</comment>
<evidence type="ECO:0000259" key="17">
    <source>
        <dbReference type="PROSITE" id="PS50886"/>
    </source>
</evidence>
<dbReference type="NCBIfam" id="NF045760">
    <property type="entry name" value="YtpR"/>
    <property type="match status" value="1"/>
</dbReference>
<keyword evidence="8 15" id="KW-0547">Nucleotide-binding</keyword>
<dbReference type="SUPFAM" id="SSF46955">
    <property type="entry name" value="Putative DNA-binding domain"/>
    <property type="match status" value="1"/>
</dbReference>
<evidence type="ECO:0000313" key="21">
    <source>
        <dbReference type="Proteomes" id="UP000187181"/>
    </source>
</evidence>
<keyword evidence="6 15" id="KW-0436">Ligase</keyword>
<dbReference type="AlphaFoldDB" id="A0A1R3XRN8"/>
<dbReference type="GO" id="GO:0000049">
    <property type="term" value="F:tRNA binding"/>
    <property type="evidence" value="ECO:0007669"/>
    <property type="project" value="UniProtKB-UniRule"/>
</dbReference>